<name>A6NR97_9FIRM</name>
<keyword evidence="2" id="KW-1185">Reference proteome</keyword>
<gene>
    <name evidence="1" type="ORF">BACCAP_00725</name>
</gene>
<organism evidence="1 2">
    <name type="scientific">Pseudoflavonifractor capillosus ATCC 29799</name>
    <dbReference type="NCBI Taxonomy" id="411467"/>
    <lineage>
        <taxon>Bacteria</taxon>
        <taxon>Bacillati</taxon>
        <taxon>Bacillota</taxon>
        <taxon>Clostridia</taxon>
        <taxon>Eubacteriales</taxon>
        <taxon>Oscillospiraceae</taxon>
        <taxon>Pseudoflavonifractor</taxon>
    </lineage>
</organism>
<reference evidence="1 2" key="2">
    <citation type="submission" date="2007-06" db="EMBL/GenBank/DDBJ databases">
        <title>Draft genome sequence of Pseudoflavonifractor capillosus ATCC 29799.</title>
        <authorList>
            <person name="Sudarsanam P."/>
            <person name="Ley R."/>
            <person name="Guruge J."/>
            <person name="Turnbaugh P.J."/>
            <person name="Mahowald M."/>
            <person name="Liep D."/>
            <person name="Gordon J."/>
        </authorList>
    </citation>
    <scope>NUCLEOTIDE SEQUENCE [LARGE SCALE GENOMIC DNA]</scope>
    <source>
        <strain evidence="1 2">ATCC 29799</strain>
    </source>
</reference>
<dbReference type="EMBL" id="AAXG02000005">
    <property type="protein sequence ID" value="EDN01593.1"/>
    <property type="molecule type" value="Genomic_DNA"/>
</dbReference>
<accession>A6NR97</accession>
<dbReference type="InterPro" id="IPR019271">
    <property type="entry name" value="DUF2284_metal-binding"/>
</dbReference>
<dbReference type="Proteomes" id="UP000003639">
    <property type="component" value="Unassembled WGS sequence"/>
</dbReference>
<evidence type="ECO:0008006" key="3">
    <source>
        <dbReference type="Google" id="ProtNLM"/>
    </source>
</evidence>
<dbReference type="OrthoDB" id="5420534at2"/>
<sequence length="214" mass="23853">MKITENGIFSVHFPHRGAILGKTPAPCRRGKEGENTLTTQEIVALALNYGFSHGGAVRMEALEFLPEVREMCADGRCHMYGRCWTCPPACGTLEEAAARVKKYRRGILVQSTADMEDDFDVDAMQALDRVHKERFGCLVERLRAIWPNCLPMSSGACTICKTCTYPDAPCRFPDRAIPSMEAYGLFVSRVCEQSGMEYCYGPRTLTYTACVLID</sequence>
<dbReference type="Pfam" id="PF10050">
    <property type="entry name" value="DUF2284"/>
    <property type="match status" value="1"/>
</dbReference>
<evidence type="ECO:0000313" key="1">
    <source>
        <dbReference type="EMBL" id="EDN01593.1"/>
    </source>
</evidence>
<comment type="caution">
    <text evidence="1">The sequence shown here is derived from an EMBL/GenBank/DDBJ whole genome shotgun (WGS) entry which is preliminary data.</text>
</comment>
<proteinExistence type="predicted"/>
<evidence type="ECO:0000313" key="2">
    <source>
        <dbReference type="Proteomes" id="UP000003639"/>
    </source>
</evidence>
<protein>
    <recommendedName>
        <fullName evidence="3">Metal-binding protein</fullName>
    </recommendedName>
</protein>
<dbReference type="STRING" id="411467.BACCAP_00725"/>
<reference evidence="1 2" key="1">
    <citation type="submission" date="2007-04" db="EMBL/GenBank/DDBJ databases">
        <authorList>
            <person name="Fulton L."/>
            <person name="Clifton S."/>
            <person name="Fulton B."/>
            <person name="Xu J."/>
            <person name="Minx P."/>
            <person name="Pepin K.H."/>
            <person name="Johnson M."/>
            <person name="Thiruvilangam P."/>
            <person name="Bhonagiri V."/>
            <person name="Nash W.E."/>
            <person name="Mardis E.R."/>
            <person name="Wilson R.K."/>
        </authorList>
    </citation>
    <scope>NUCLEOTIDE SEQUENCE [LARGE SCALE GENOMIC DNA]</scope>
    <source>
        <strain evidence="1 2">ATCC 29799</strain>
    </source>
</reference>
<dbReference type="eggNOG" id="COG5423">
    <property type="taxonomic scope" value="Bacteria"/>
</dbReference>
<dbReference type="AlphaFoldDB" id="A6NR97"/>